<dbReference type="InterPro" id="IPR025714">
    <property type="entry name" value="Methyltranfer_dom"/>
</dbReference>
<dbReference type="SUPFAM" id="SSF53335">
    <property type="entry name" value="S-adenosyl-L-methionine-dependent methyltransferases"/>
    <property type="match status" value="1"/>
</dbReference>
<dbReference type="InterPro" id="IPR029063">
    <property type="entry name" value="SAM-dependent_MTases_sf"/>
</dbReference>
<dbReference type="Pfam" id="PF13847">
    <property type="entry name" value="Methyltransf_31"/>
    <property type="match status" value="1"/>
</dbReference>
<evidence type="ECO:0000313" key="2">
    <source>
        <dbReference type="EMBL" id="KAK5534505.1"/>
    </source>
</evidence>
<dbReference type="PANTHER" id="PTHR43591:SF24">
    <property type="entry name" value="2-METHOXY-6-POLYPRENYL-1,4-BENZOQUINOL METHYLASE, MITOCHONDRIAL"/>
    <property type="match status" value="1"/>
</dbReference>
<dbReference type="PANTHER" id="PTHR43591">
    <property type="entry name" value="METHYLTRANSFERASE"/>
    <property type="match status" value="1"/>
</dbReference>
<evidence type="ECO:0000259" key="1">
    <source>
        <dbReference type="Pfam" id="PF13847"/>
    </source>
</evidence>
<sequence>MSERTPRKEEASYTHGHHASVVMDHARRTAQDSAAFLLPHIQPHHKILDVGCGPGTITADLAALVPQGSVIAVDAVESVLQQASTYAASRNLTNISFQTVDANDLPFPDDTFDIVYCHQLLQHVKDPVGILREMRRVCKPQTGIVAAREADYASFAFYPSPPEINRWAELYQLVARKNGGEPNAGRHLHVWARQAGFSPDKKEIHASWDSWRYADERATQFSMSWHGRILQPGFMGTAVREGYATEQEIRALSEAWKRWGESEDVLVAIPHGEILCRKTEAAHH</sequence>
<comment type="caution">
    <text evidence="2">The sequence shown here is derived from an EMBL/GenBank/DDBJ whole genome shotgun (WGS) entry which is preliminary data.</text>
</comment>
<dbReference type="CDD" id="cd02440">
    <property type="entry name" value="AdoMet_MTases"/>
    <property type="match status" value="1"/>
</dbReference>
<feature type="domain" description="Methyltransferase" evidence="1">
    <location>
        <begin position="43"/>
        <end position="172"/>
    </location>
</feature>
<accession>A0AAV9Q5L4</accession>
<dbReference type="Gene3D" id="3.40.50.150">
    <property type="entry name" value="Vaccinia Virus protein VP39"/>
    <property type="match status" value="1"/>
</dbReference>
<evidence type="ECO:0000313" key="3">
    <source>
        <dbReference type="Proteomes" id="UP001345827"/>
    </source>
</evidence>
<name>A0AAV9Q5L4_9PEZI</name>
<protein>
    <recommendedName>
        <fullName evidence="1">Methyltransferase domain-containing protein</fullName>
    </recommendedName>
</protein>
<reference evidence="2 3" key="1">
    <citation type="submission" date="2023-06" db="EMBL/GenBank/DDBJ databases">
        <title>Black Yeasts Isolated from many extreme environments.</title>
        <authorList>
            <person name="Coleine C."/>
            <person name="Stajich J.E."/>
            <person name="Selbmann L."/>
        </authorList>
    </citation>
    <scope>NUCLEOTIDE SEQUENCE [LARGE SCALE GENOMIC DNA]</scope>
    <source>
        <strain evidence="2 3">CCFEE 5887</strain>
    </source>
</reference>
<dbReference type="EMBL" id="JAXLQG010000011">
    <property type="protein sequence ID" value="KAK5534505.1"/>
    <property type="molecule type" value="Genomic_DNA"/>
</dbReference>
<dbReference type="GO" id="GO:0008168">
    <property type="term" value="F:methyltransferase activity"/>
    <property type="evidence" value="ECO:0007669"/>
    <property type="project" value="TreeGrafter"/>
</dbReference>
<proteinExistence type="predicted"/>
<dbReference type="AlphaFoldDB" id="A0AAV9Q5L4"/>
<gene>
    <name evidence="2" type="ORF">LTR25_006537</name>
</gene>
<keyword evidence="3" id="KW-1185">Reference proteome</keyword>
<organism evidence="2 3">
    <name type="scientific">Vermiconidia calcicola</name>
    <dbReference type="NCBI Taxonomy" id="1690605"/>
    <lineage>
        <taxon>Eukaryota</taxon>
        <taxon>Fungi</taxon>
        <taxon>Dikarya</taxon>
        <taxon>Ascomycota</taxon>
        <taxon>Pezizomycotina</taxon>
        <taxon>Dothideomycetes</taxon>
        <taxon>Dothideomycetidae</taxon>
        <taxon>Mycosphaerellales</taxon>
        <taxon>Extremaceae</taxon>
        <taxon>Vermiconidia</taxon>
    </lineage>
</organism>
<dbReference type="Proteomes" id="UP001345827">
    <property type="component" value="Unassembled WGS sequence"/>
</dbReference>